<gene>
    <name evidence="5" type="ORF">HRJ53_28485</name>
</gene>
<dbReference type="InterPro" id="IPR011478">
    <property type="entry name" value="DUF1585"/>
</dbReference>
<dbReference type="Pfam" id="PF07627">
    <property type="entry name" value="PSCyt3"/>
    <property type="match status" value="1"/>
</dbReference>
<accession>A0A7V8NXF4</accession>
<evidence type="ECO:0000259" key="2">
    <source>
        <dbReference type="Pfam" id="PF07624"/>
    </source>
</evidence>
<evidence type="ECO:0000259" key="3">
    <source>
        <dbReference type="Pfam" id="PF07627"/>
    </source>
</evidence>
<evidence type="ECO:0000256" key="1">
    <source>
        <dbReference type="SAM" id="MobiDB-lite"/>
    </source>
</evidence>
<feature type="domain" description="DUF1585" evidence="2">
    <location>
        <begin position="299"/>
        <end position="367"/>
    </location>
</feature>
<feature type="domain" description="DUF1592" evidence="4">
    <location>
        <begin position="41"/>
        <end position="168"/>
    </location>
</feature>
<evidence type="ECO:0000313" key="6">
    <source>
        <dbReference type="Proteomes" id="UP000567293"/>
    </source>
</evidence>
<evidence type="ECO:0000259" key="4">
    <source>
        <dbReference type="Pfam" id="PF07631"/>
    </source>
</evidence>
<sequence>SNGGFEEGIESALQFILTSPEFLFRFEADPIGLPAGARYRIDDFALASRLSFFLWSSIPDDQLLNIAAQNKLHEPPVLDQQVRRMLGDPKSDALIANFAEQWLFLRNLKSAAPNLDAFPDFDDNLRQAMKQETELFFGSILREDRSVVDLLTADYTFLNERLARHYGIPGVYGSEFRRVHLYDEARRGLLGQASILTVTSYPARTSPVQRGKWILTNILGVPPRPPPPNVPELKDNSDDTKPHSLRERMELHRTDAVCAGCHKVMDPIGFALENFDAVGHWRNADDGAAIDPAGTLFEGTRVNGPVTLRKMLVARPETFVGVMTEKLLTYALGRGLEYYDMPAVRTIVGDAAENGFRFSSLVAGLVN</sequence>
<proteinExistence type="predicted"/>
<organism evidence="5 6">
    <name type="scientific">Candidatus Acidiferrum panamense</name>
    <dbReference type="NCBI Taxonomy" id="2741543"/>
    <lineage>
        <taxon>Bacteria</taxon>
        <taxon>Pseudomonadati</taxon>
        <taxon>Acidobacteriota</taxon>
        <taxon>Terriglobia</taxon>
        <taxon>Candidatus Acidiferrales</taxon>
        <taxon>Candidatus Acidiferrum</taxon>
    </lineage>
</organism>
<comment type="caution">
    <text evidence="5">The sequence shown here is derived from an EMBL/GenBank/DDBJ whole genome shotgun (WGS) entry which is preliminary data.</text>
</comment>
<reference evidence="5" key="1">
    <citation type="submission" date="2020-06" db="EMBL/GenBank/DDBJ databases">
        <title>Legume-microbial interactions unlock mineral nutrients during tropical forest succession.</title>
        <authorList>
            <person name="Epihov D.Z."/>
        </authorList>
    </citation>
    <scope>NUCLEOTIDE SEQUENCE [LARGE SCALE GENOMIC DNA]</scope>
    <source>
        <strain evidence="5">Pan2503</strain>
    </source>
</reference>
<feature type="non-terminal residue" evidence="5">
    <location>
        <position position="1"/>
    </location>
</feature>
<feature type="non-terminal residue" evidence="5">
    <location>
        <position position="367"/>
    </location>
</feature>
<protein>
    <submittedName>
        <fullName evidence="5">DUF1592 domain-containing protein</fullName>
    </submittedName>
</protein>
<keyword evidence="6" id="KW-1185">Reference proteome</keyword>
<feature type="compositionally biased region" description="Basic and acidic residues" evidence="1">
    <location>
        <begin position="232"/>
        <end position="242"/>
    </location>
</feature>
<name>A0A7V8NXF4_9BACT</name>
<evidence type="ECO:0000313" key="5">
    <source>
        <dbReference type="EMBL" id="MBA0088945.1"/>
    </source>
</evidence>
<dbReference type="Proteomes" id="UP000567293">
    <property type="component" value="Unassembled WGS sequence"/>
</dbReference>
<feature type="domain" description="DUF1588" evidence="3">
    <location>
        <begin position="186"/>
        <end position="284"/>
    </location>
</feature>
<dbReference type="Pfam" id="PF07631">
    <property type="entry name" value="PSD4"/>
    <property type="match status" value="1"/>
</dbReference>
<dbReference type="Pfam" id="PF07624">
    <property type="entry name" value="PSD2"/>
    <property type="match status" value="1"/>
</dbReference>
<dbReference type="InterPro" id="IPR013039">
    <property type="entry name" value="DUF1588"/>
</dbReference>
<feature type="region of interest" description="Disordered" evidence="1">
    <location>
        <begin position="220"/>
        <end position="242"/>
    </location>
</feature>
<dbReference type="InterPro" id="IPR013042">
    <property type="entry name" value="DUF1592"/>
</dbReference>
<dbReference type="AlphaFoldDB" id="A0A7V8NXF4"/>
<dbReference type="EMBL" id="JACDQQ010002756">
    <property type="protein sequence ID" value="MBA0088945.1"/>
    <property type="molecule type" value="Genomic_DNA"/>
</dbReference>